<gene>
    <name evidence="2" type="ORF">scyTo_0022443</name>
</gene>
<evidence type="ECO:0000313" key="2">
    <source>
        <dbReference type="EMBL" id="GCB80983.1"/>
    </source>
</evidence>
<accession>A0A401Q6J7</accession>
<name>A0A401Q6J7_SCYTO</name>
<feature type="compositionally biased region" description="Basic and acidic residues" evidence="1">
    <location>
        <begin position="38"/>
        <end position="51"/>
    </location>
</feature>
<comment type="caution">
    <text evidence="2">The sequence shown here is derived from an EMBL/GenBank/DDBJ whole genome shotgun (WGS) entry which is preliminary data.</text>
</comment>
<keyword evidence="3" id="KW-1185">Reference proteome</keyword>
<dbReference type="Proteomes" id="UP000288216">
    <property type="component" value="Unassembled WGS sequence"/>
</dbReference>
<dbReference type="EMBL" id="BFAA01022522">
    <property type="protein sequence ID" value="GCB80983.1"/>
    <property type="molecule type" value="Genomic_DNA"/>
</dbReference>
<evidence type="ECO:0000256" key="1">
    <source>
        <dbReference type="SAM" id="MobiDB-lite"/>
    </source>
</evidence>
<dbReference type="AlphaFoldDB" id="A0A401Q6J7"/>
<reference evidence="2 3" key="1">
    <citation type="journal article" date="2018" name="Nat. Ecol. Evol.">
        <title>Shark genomes provide insights into elasmobranch evolution and the origin of vertebrates.</title>
        <authorList>
            <person name="Hara Y"/>
            <person name="Yamaguchi K"/>
            <person name="Onimaru K"/>
            <person name="Kadota M"/>
            <person name="Koyanagi M"/>
            <person name="Keeley SD"/>
            <person name="Tatsumi K"/>
            <person name="Tanaka K"/>
            <person name="Motone F"/>
            <person name="Kageyama Y"/>
            <person name="Nozu R"/>
            <person name="Adachi N"/>
            <person name="Nishimura O"/>
            <person name="Nakagawa R"/>
            <person name="Tanegashima C"/>
            <person name="Kiyatake I"/>
            <person name="Matsumoto R"/>
            <person name="Murakumo K"/>
            <person name="Nishida K"/>
            <person name="Terakita A"/>
            <person name="Kuratani S"/>
            <person name="Sato K"/>
            <person name="Hyodo S Kuraku.S."/>
        </authorList>
    </citation>
    <scope>NUCLEOTIDE SEQUENCE [LARGE SCALE GENOMIC DNA]</scope>
</reference>
<feature type="region of interest" description="Disordered" evidence="1">
    <location>
        <begin position="38"/>
        <end position="60"/>
    </location>
</feature>
<proteinExistence type="predicted"/>
<sequence>TGVVRTQDPAAAGSRLHSGWGSCEGWAGRRWVKHHCLRERERERQSPERSSDQSVHTDSGIFTNREFKRAFDLELTGV</sequence>
<feature type="non-terminal residue" evidence="2">
    <location>
        <position position="1"/>
    </location>
</feature>
<protein>
    <submittedName>
        <fullName evidence="2">Uncharacterized protein</fullName>
    </submittedName>
</protein>
<organism evidence="2 3">
    <name type="scientific">Scyliorhinus torazame</name>
    <name type="common">Cloudy catshark</name>
    <name type="synonym">Catulus torazame</name>
    <dbReference type="NCBI Taxonomy" id="75743"/>
    <lineage>
        <taxon>Eukaryota</taxon>
        <taxon>Metazoa</taxon>
        <taxon>Chordata</taxon>
        <taxon>Craniata</taxon>
        <taxon>Vertebrata</taxon>
        <taxon>Chondrichthyes</taxon>
        <taxon>Elasmobranchii</taxon>
        <taxon>Galeomorphii</taxon>
        <taxon>Galeoidea</taxon>
        <taxon>Carcharhiniformes</taxon>
        <taxon>Scyliorhinidae</taxon>
        <taxon>Scyliorhinus</taxon>
    </lineage>
</organism>
<evidence type="ECO:0000313" key="3">
    <source>
        <dbReference type="Proteomes" id="UP000288216"/>
    </source>
</evidence>